<dbReference type="OrthoDB" id="6314128at2"/>
<feature type="region of interest" description="Disordered" evidence="1">
    <location>
        <begin position="101"/>
        <end position="123"/>
    </location>
</feature>
<dbReference type="Pfam" id="PF13443">
    <property type="entry name" value="HTH_26"/>
    <property type="match status" value="1"/>
</dbReference>
<gene>
    <name evidence="4" type="ORF">EDI28_16205</name>
</gene>
<keyword evidence="2" id="KW-1133">Transmembrane helix</keyword>
<evidence type="ECO:0000313" key="5">
    <source>
        <dbReference type="Proteomes" id="UP000287563"/>
    </source>
</evidence>
<dbReference type="Proteomes" id="UP000287563">
    <property type="component" value="Unassembled WGS sequence"/>
</dbReference>
<feature type="compositionally biased region" description="Basic and acidic residues" evidence="1">
    <location>
        <begin position="103"/>
        <end position="120"/>
    </location>
</feature>
<evidence type="ECO:0000256" key="2">
    <source>
        <dbReference type="SAM" id="Phobius"/>
    </source>
</evidence>
<dbReference type="EMBL" id="RJLM01000006">
    <property type="protein sequence ID" value="RWX54628.1"/>
    <property type="molecule type" value="Genomic_DNA"/>
</dbReference>
<keyword evidence="2" id="KW-0812">Transmembrane</keyword>
<sequence>MNYKGMTNMGRLRSKLELEINQFRHDGDINGKNRKISIKELAGMVGIGESTLYLRWKKPETFQSDEIAKIANLLQLDINKAEQLAQEFEPDQVPTLTDVEYSSTREDRALSEEKSTEVTKETASSTYNKRSRIIAMLLMLLAMVISFGLYSSNYAPSSVNSSPSFSALYQGKAIDLNANEIGQALNLHSKLYIYELENLKTQTIGEDITMTGDIFWSHIKDEGEKHQQALFVASGKHVGDTVAIVYEITDDARSEMWIGTAVLHMPRSGPAKGYWLNLHNEQDPDAQGPYAIGKITLNR</sequence>
<keyword evidence="5" id="KW-1185">Reference proteome</keyword>
<feature type="domain" description="HTH cro/C1-type" evidence="3">
    <location>
        <begin position="33"/>
        <end position="78"/>
    </location>
</feature>
<reference evidence="4 5" key="1">
    <citation type="submission" date="2018-11" db="EMBL/GenBank/DDBJ databases">
        <title>Photobacterium sp. BEI247 sp. nov., a marine bacterium isolated from Yongle Blue Hole in the South China Sea.</title>
        <authorList>
            <person name="Wang X."/>
        </authorList>
    </citation>
    <scope>NUCLEOTIDE SEQUENCE [LARGE SCALE GENOMIC DNA]</scope>
    <source>
        <strain evidence="5">BEI247</strain>
    </source>
</reference>
<name>A0A444JNS1_9GAMM</name>
<dbReference type="AlphaFoldDB" id="A0A444JNS1"/>
<keyword evidence="2" id="KW-0472">Membrane</keyword>
<organism evidence="4 5">
    <name type="scientific">Photobacterium chitinilyticum</name>
    <dbReference type="NCBI Taxonomy" id="2485123"/>
    <lineage>
        <taxon>Bacteria</taxon>
        <taxon>Pseudomonadati</taxon>
        <taxon>Pseudomonadota</taxon>
        <taxon>Gammaproteobacteria</taxon>
        <taxon>Vibrionales</taxon>
        <taxon>Vibrionaceae</taxon>
        <taxon>Photobacterium</taxon>
    </lineage>
</organism>
<feature type="transmembrane region" description="Helical" evidence="2">
    <location>
        <begin position="133"/>
        <end position="151"/>
    </location>
</feature>
<comment type="caution">
    <text evidence="4">The sequence shown here is derived from an EMBL/GenBank/DDBJ whole genome shotgun (WGS) entry which is preliminary data.</text>
</comment>
<protein>
    <submittedName>
        <fullName evidence="4">XRE family transcriptional regulator</fullName>
    </submittedName>
</protein>
<accession>A0A444JNS1</accession>
<dbReference type="InterPro" id="IPR001387">
    <property type="entry name" value="Cro/C1-type_HTH"/>
</dbReference>
<evidence type="ECO:0000313" key="4">
    <source>
        <dbReference type="EMBL" id="RWX54628.1"/>
    </source>
</evidence>
<evidence type="ECO:0000259" key="3">
    <source>
        <dbReference type="Pfam" id="PF13443"/>
    </source>
</evidence>
<proteinExistence type="predicted"/>
<dbReference type="RefSeq" id="WP_128784898.1">
    <property type="nucleotide sequence ID" value="NZ_RJLM01000006.1"/>
</dbReference>
<evidence type="ECO:0000256" key="1">
    <source>
        <dbReference type="SAM" id="MobiDB-lite"/>
    </source>
</evidence>